<dbReference type="PANTHER" id="PTHR31089:SF1">
    <property type="entry name" value="CYCLIC DOF FACTOR 3"/>
    <property type="match status" value="1"/>
</dbReference>
<dbReference type="GO" id="GO:0008270">
    <property type="term" value="F:zinc ion binding"/>
    <property type="evidence" value="ECO:0007669"/>
    <property type="project" value="UniProtKB-KW"/>
</dbReference>
<dbReference type="PROSITE" id="PS01361">
    <property type="entry name" value="ZF_DOF_1"/>
    <property type="match status" value="1"/>
</dbReference>
<reference evidence="11 12" key="1">
    <citation type="submission" date="2019-12" db="EMBL/GenBank/DDBJ databases">
        <authorList>
            <person name="Alioto T."/>
            <person name="Alioto T."/>
            <person name="Gomez Garrido J."/>
        </authorList>
    </citation>
    <scope>NUCLEOTIDE SEQUENCE [LARGE SCALE GENOMIC DNA]</scope>
</reference>
<feature type="region of interest" description="Disordered" evidence="9">
    <location>
        <begin position="119"/>
        <end position="207"/>
    </location>
</feature>
<evidence type="ECO:0000256" key="9">
    <source>
        <dbReference type="SAM" id="MobiDB-lite"/>
    </source>
</evidence>
<dbReference type="AlphaFoldDB" id="A0A8S0PFS4"/>
<feature type="region of interest" description="Disordered" evidence="9">
    <location>
        <begin position="429"/>
        <end position="467"/>
    </location>
</feature>
<feature type="domain" description="Dof-type" evidence="10">
    <location>
        <begin position="210"/>
        <end position="264"/>
    </location>
</feature>
<dbReference type="InterPro" id="IPR003851">
    <property type="entry name" value="Znf_Dof"/>
</dbReference>
<proteinExistence type="predicted"/>
<name>A0A8S0PFS4_OLEEU</name>
<comment type="subcellular location">
    <subcellularLocation>
        <location evidence="8">Nucleus</location>
    </subcellularLocation>
</comment>
<dbReference type="InterPro" id="IPR045174">
    <property type="entry name" value="Dof"/>
</dbReference>
<keyword evidence="6" id="KW-0804">Transcription</keyword>
<keyword evidence="3" id="KW-0862">Zinc</keyword>
<feature type="compositionally biased region" description="Low complexity" evidence="9">
    <location>
        <begin position="348"/>
        <end position="357"/>
    </location>
</feature>
<evidence type="ECO:0000256" key="8">
    <source>
        <dbReference type="PROSITE-ProRule" id="PRU00071"/>
    </source>
</evidence>
<dbReference type="OrthoDB" id="1927254at2759"/>
<feature type="compositionally biased region" description="Basic and acidic residues" evidence="9">
    <location>
        <begin position="444"/>
        <end position="467"/>
    </location>
</feature>
<evidence type="ECO:0000256" key="3">
    <source>
        <dbReference type="ARBA" id="ARBA00022833"/>
    </source>
</evidence>
<protein>
    <submittedName>
        <fullName evidence="11">Cyclic dof factor 1-like</fullName>
    </submittedName>
</protein>
<keyword evidence="5 8" id="KW-0238">DNA-binding</keyword>
<dbReference type="EMBL" id="CACTIH010000056">
    <property type="protein sequence ID" value="CAA2944482.1"/>
    <property type="molecule type" value="Genomic_DNA"/>
</dbReference>
<keyword evidence="12" id="KW-1185">Reference proteome</keyword>
<organism evidence="11 12">
    <name type="scientific">Olea europaea subsp. europaea</name>
    <dbReference type="NCBI Taxonomy" id="158383"/>
    <lineage>
        <taxon>Eukaryota</taxon>
        <taxon>Viridiplantae</taxon>
        <taxon>Streptophyta</taxon>
        <taxon>Embryophyta</taxon>
        <taxon>Tracheophyta</taxon>
        <taxon>Spermatophyta</taxon>
        <taxon>Magnoliopsida</taxon>
        <taxon>eudicotyledons</taxon>
        <taxon>Gunneridae</taxon>
        <taxon>Pentapetalae</taxon>
        <taxon>asterids</taxon>
        <taxon>lamiids</taxon>
        <taxon>Lamiales</taxon>
        <taxon>Oleaceae</taxon>
        <taxon>Oleeae</taxon>
        <taxon>Olea</taxon>
    </lineage>
</organism>
<dbReference type="PROSITE" id="PS50884">
    <property type="entry name" value="ZF_DOF_2"/>
    <property type="match status" value="1"/>
</dbReference>
<dbReference type="Pfam" id="PF02701">
    <property type="entry name" value="Zn_ribbon_Dof"/>
    <property type="match status" value="1"/>
</dbReference>
<keyword evidence="7 8" id="KW-0539">Nucleus</keyword>
<dbReference type="GO" id="GO:0003677">
    <property type="term" value="F:DNA binding"/>
    <property type="evidence" value="ECO:0007669"/>
    <property type="project" value="UniProtKB-UniRule"/>
</dbReference>
<dbReference type="Gramene" id="OE9A085395T1">
    <property type="protein sequence ID" value="OE9A085395C1"/>
    <property type="gene ID" value="OE9A085395"/>
</dbReference>
<evidence type="ECO:0000259" key="10">
    <source>
        <dbReference type="PROSITE" id="PS50884"/>
    </source>
</evidence>
<gene>
    <name evidence="11" type="ORF">OLEA9_A085395</name>
</gene>
<dbReference type="PANTHER" id="PTHR31089">
    <property type="entry name" value="CYCLIC DOF FACTOR 2"/>
    <property type="match status" value="1"/>
</dbReference>
<evidence type="ECO:0000256" key="6">
    <source>
        <dbReference type="ARBA" id="ARBA00023163"/>
    </source>
</evidence>
<evidence type="ECO:0000313" key="11">
    <source>
        <dbReference type="EMBL" id="CAA2944482.1"/>
    </source>
</evidence>
<comment type="caution">
    <text evidence="11">The sequence shown here is derived from an EMBL/GenBank/DDBJ whole genome shotgun (WGS) entry which is preliminary data.</text>
</comment>
<dbReference type="GO" id="GO:0003700">
    <property type="term" value="F:DNA-binding transcription factor activity"/>
    <property type="evidence" value="ECO:0007669"/>
    <property type="project" value="InterPro"/>
</dbReference>
<dbReference type="Proteomes" id="UP000594638">
    <property type="component" value="Unassembled WGS sequence"/>
</dbReference>
<evidence type="ECO:0000313" key="12">
    <source>
        <dbReference type="Proteomes" id="UP000594638"/>
    </source>
</evidence>
<evidence type="ECO:0000256" key="5">
    <source>
        <dbReference type="ARBA" id="ARBA00023125"/>
    </source>
</evidence>
<evidence type="ECO:0000256" key="4">
    <source>
        <dbReference type="ARBA" id="ARBA00023015"/>
    </source>
</evidence>
<keyword evidence="2 8" id="KW-0863">Zinc-finger</keyword>
<feature type="region of interest" description="Disordered" evidence="9">
    <location>
        <begin position="343"/>
        <end position="368"/>
    </location>
</feature>
<keyword evidence="4" id="KW-0805">Transcription regulation</keyword>
<keyword evidence="1" id="KW-0479">Metal-binding</keyword>
<dbReference type="GO" id="GO:0005634">
    <property type="term" value="C:nucleus"/>
    <property type="evidence" value="ECO:0007669"/>
    <property type="project" value="UniProtKB-SubCell"/>
</dbReference>
<feature type="compositionally biased region" description="Basic and acidic residues" evidence="9">
    <location>
        <begin position="141"/>
        <end position="153"/>
    </location>
</feature>
<evidence type="ECO:0000256" key="2">
    <source>
        <dbReference type="ARBA" id="ARBA00022771"/>
    </source>
</evidence>
<sequence>MIVYVALHCHPAKTKPVHCKGGKILDVCLITTYKKDQNHTAKHCQQSLCISHFKDYFSGKKMVEVKEPEIKLFGMKIMMLENGKRVVVLSGGESSNEIDDENCVGPDNGFFLDDNKVSRVEQEQDADEEKQQIKGEGSTQECRKSNLQEKDQRPAAGESQNSNPLSEFDDPRTPPIDEDVASIHPLKSESDQSEGTNSQHKTLKKPDKILPCPRCKSMDTKFCYYNNYNISQPRHFCRSCQRYWTAGGNMRNMPVGAGRRKNKYSASHCHHITISEALQAYSHNAKFRPNGTVLSFGPDSQIRESMASVPSLADVEVPNGIRHGYYKSDQVAPISYKIVENGDDRHSGSSITTSNSSVEGGKNGSVKPVIQNNNGFPYPVPCLPGVPWPVPWGSAVPVPTICPAGFPMPFYPTPYWNVPWLPLQLPTPNEKVSDFSSNSPLGKHTRDGELLKPNKPESKECLEEKNSESSIVVPKTLRIDNPDEAAKSSIWATLGIKYDSVRREGLFKALQPKSDEKKPVAMASPVMHANPAALSRSLGFQERA</sequence>
<accession>A0A8S0PFS4</accession>
<evidence type="ECO:0000256" key="7">
    <source>
        <dbReference type="ARBA" id="ARBA00023242"/>
    </source>
</evidence>
<evidence type="ECO:0000256" key="1">
    <source>
        <dbReference type="ARBA" id="ARBA00022723"/>
    </source>
</evidence>